<dbReference type="PIRSF" id="PIRSF026671">
    <property type="entry name" value="AA_dipeptidase"/>
    <property type="match status" value="1"/>
</dbReference>
<comment type="catalytic activity">
    <reaction evidence="1 9 10">
        <text>D-alanyl-D-alanine + H2O = 2 D-alanine</text>
        <dbReference type="Rhea" id="RHEA:20661"/>
        <dbReference type="ChEBI" id="CHEBI:15377"/>
        <dbReference type="ChEBI" id="CHEBI:57416"/>
        <dbReference type="ChEBI" id="CHEBI:57822"/>
        <dbReference type="EC" id="3.4.13.22"/>
    </reaction>
</comment>
<dbReference type="GO" id="GO:0006508">
    <property type="term" value="P:proteolysis"/>
    <property type="evidence" value="ECO:0007669"/>
    <property type="project" value="UniProtKB-KW"/>
</dbReference>
<name>A0A2Z6IJ39_ACIFI</name>
<keyword evidence="4 9" id="KW-0378">Hydrolase</keyword>
<keyword evidence="3 9" id="KW-0479">Metal-binding</keyword>
<evidence type="ECO:0000256" key="7">
    <source>
        <dbReference type="ARBA" id="ARBA00023049"/>
    </source>
</evidence>
<accession>A0A2Z6IJ39</accession>
<dbReference type="GO" id="GO:0008237">
    <property type="term" value="F:metallopeptidase activity"/>
    <property type="evidence" value="ECO:0007669"/>
    <property type="project" value="UniProtKB-KW"/>
</dbReference>
<proteinExistence type="inferred from homology"/>
<dbReference type="HAMAP" id="MF_01924">
    <property type="entry name" value="A_A_dipeptidase"/>
    <property type="match status" value="1"/>
</dbReference>
<evidence type="ECO:0000256" key="8">
    <source>
        <dbReference type="ARBA" id="ARBA00023316"/>
    </source>
</evidence>
<dbReference type="GO" id="GO:0071555">
    <property type="term" value="P:cell wall organization"/>
    <property type="evidence" value="ECO:0007669"/>
    <property type="project" value="UniProtKB-KW"/>
</dbReference>
<evidence type="ECO:0000256" key="6">
    <source>
        <dbReference type="ARBA" id="ARBA00022997"/>
    </source>
</evidence>
<organism evidence="11 12">
    <name type="scientific">Acidithiobacillus ferridurans</name>
    <dbReference type="NCBI Taxonomy" id="1232575"/>
    <lineage>
        <taxon>Bacteria</taxon>
        <taxon>Pseudomonadati</taxon>
        <taxon>Pseudomonadota</taxon>
        <taxon>Acidithiobacillia</taxon>
        <taxon>Acidithiobacillales</taxon>
        <taxon>Acidithiobacillaceae</taxon>
        <taxon>Acidithiobacillus</taxon>
    </lineage>
</organism>
<evidence type="ECO:0000256" key="5">
    <source>
        <dbReference type="ARBA" id="ARBA00022833"/>
    </source>
</evidence>
<feature type="binding site" evidence="9">
    <location>
        <position position="239"/>
    </location>
    <ligand>
        <name>Zn(2+)</name>
        <dbReference type="ChEBI" id="CHEBI:29105"/>
        <note>catalytic</note>
    </ligand>
</feature>
<evidence type="ECO:0000313" key="11">
    <source>
        <dbReference type="EMBL" id="BBF65479.1"/>
    </source>
</evidence>
<feature type="binding site" evidence="9">
    <location>
        <position position="173"/>
    </location>
    <ligand>
        <name>Zn(2+)</name>
        <dbReference type="ChEBI" id="CHEBI:29105"/>
        <note>catalytic</note>
    </ligand>
</feature>
<dbReference type="EC" id="3.4.13.22" evidence="9 10"/>
<dbReference type="SUPFAM" id="SSF55166">
    <property type="entry name" value="Hedgehog/DD-peptidase"/>
    <property type="match status" value="1"/>
</dbReference>
<feature type="site" description="Transition state stabilizer" evidence="9">
    <location>
        <position position="99"/>
    </location>
</feature>
<dbReference type="KEGG" id="afj:AFERRID_16970"/>
<evidence type="ECO:0000256" key="3">
    <source>
        <dbReference type="ARBA" id="ARBA00022723"/>
    </source>
</evidence>
<evidence type="ECO:0000256" key="10">
    <source>
        <dbReference type="PIRNR" id="PIRNR026671"/>
    </source>
</evidence>
<keyword evidence="7 9" id="KW-0482">Metalloprotease</keyword>
<reference evidence="11 12" key="1">
    <citation type="journal article" date="2018" name="Microbiol. Resour. Announc.">
        <title>Complete Genome Sequence of Acidithiobacillus ferridurans JCM 18981.</title>
        <authorList>
            <person name="Miyauchi T."/>
            <person name="Kouzuma A."/>
            <person name="Abe T."/>
            <person name="Watanabe K."/>
        </authorList>
    </citation>
    <scope>NUCLEOTIDE SEQUENCE [LARGE SCALE GENOMIC DNA]</scope>
    <source>
        <strain evidence="12">ATCC 33020 / DSM 29468 / JCM 18981 / 11Fe</strain>
    </source>
</reference>
<dbReference type="InterPro" id="IPR000755">
    <property type="entry name" value="A_A_dipeptidase"/>
</dbReference>
<dbReference type="AlphaFoldDB" id="A0A2Z6IJ39"/>
<dbReference type="Pfam" id="PF01427">
    <property type="entry name" value="Peptidase_M15"/>
    <property type="match status" value="1"/>
</dbReference>
<evidence type="ECO:0000256" key="1">
    <source>
        <dbReference type="ARBA" id="ARBA00001362"/>
    </source>
</evidence>
<dbReference type="GO" id="GO:0008270">
    <property type="term" value="F:zinc ion binding"/>
    <property type="evidence" value="ECO:0007669"/>
    <property type="project" value="UniProtKB-UniRule"/>
</dbReference>
<dbReference type="EMBL" id="AP018795">
    <property type="protein sequence ID" value="BBF65479.1"/>
    <property type="molecule type" value="Genomic_DNA"/>
</dbReference>
<dbReference type="Gene3D" id="3.30.1380.10">
    <property type="match status" value="1"/>
</dbReference>
<keyword evidence="5 9" id="KW-0862">Zinc</keyword>
<evidence type="ECO:0000256" key="4">
    <source>
        <dbReference type="ARBA" id="ARBA00022801"/>
    </source>
</evidence>
<dbReference type="InterPro" id="IPR009045">
    <property type="entry name" value="Zn_M74/Hedgehog-like"/>
</dbReference>
<protein>
    <recommendedName>
        <fullName evidence="9 10">D-alanyl-D-alanine dipeptidase</fullName>
        <shortName evidence="9 10">D-Ala-D-Ala dipeptidase</shortName>
        <ecNumber evidence="9 10">3.4.13.22</ecNumber>
    </recommendedName>
</protein>
<dbReference type="Proteomes" id="UP000280188">
    <property type="component" value="Chromosome"/>
</dbReference>
<comment type="function">
    <text evidence="9 10">Catalyzes hydrolysis of the D-alanyl-D-alanine dipeptide.</text>
</comment>
<dbReference type="PANTHER" id="PTHR43126">
    <property type="entry name" value="D-ALANYL-D-ALANINE DIPEPTIDASE"/>
    <property type="match status" value="1"/>
</dbReference>
<keyword evidence="12" id="KW-1185">Reference proteome</keyword>
<keyword evidence="2 9" id="KW-0645">Protease</keyword>
<evidence type="ECO:0000256" key="2">
    <source>
        <dbReference type="ARBA" id="ARBA00022670"/>
    </source>
</evidence>
<keyword evidence="6 9" id="KW-0224">Dipeptidase</keyword>
<evidence type="ECO:0000256" key="9">
    <source>
        <dbReference type="HAMAP-Rule" id="MF_01924"/>
    </source>
</evidence>
<feature type="active site" description="Proton donor/acceptor" evidence="9">
    <location>
        <position position="236"/>
    </location>
</feature>
<dbReference type="PANTHER" id="PTHR43126:SF2">
    <property type="entry name" value="D-ALANYL-D-ALANINE DIPEPTIDASE"/>
    <property type="match status" value="1"/>
</dbReference>
<feature type="binding site" evidence="9">
    <location>
        <position position="166"/>
    </location>
    <ligand>
        <name>Zn(2+)</name>
        <dbReference type="ChEBI" id="CHEBI:29105"/>
        <note>catalytic</note>
    </ligand>
</feature>
<evidence type="ECO:0000313" key="12">
    <source>
        <dbReference type="Proteomes" id="UP000280188"/>
    </source>
</evidence>
<dbReference type="GO" id="GO:0160237">
    <property type="term" value="F:D-Ala-D-Ala dipeptidase activity"/>
    <property type="evidence" value="ECO:0007669"/>
    <property type="project" value="UniProtKB-EC"/>
</dbReference>
<comment type="similarity">
    <text evidence="9 10">Belongs to the peptidase M15D family.</text>
</comment>
<comment type="cofactor">
    <cofactor evidence="9">
        <name>Zn(2+)</name>
        <dbReference type="ChEBI" id="CHEBI:29105"/>
    </cofactor>
    <text evidence="9">Binds 1 zinc ion per subunit.</text>
</comment>
<sequence length="273" mass="30238">MERFHRGSPVMRFLPCHLAKTMRPDYLNIPIRDCGEPLQEIPEGDFPRMAPHPYLAQGAPYAGSPWRLRSGVLSALYRAQSVLSARCPGWRIALFDAYRPLAVQHFMVWDAFRREAQAMGCLTRLASCAGPDALARLDPEIHTLLAPKVYRFWGIPDPDPCRPPPHSTGAAIDCKLVDGEGRDVPMGGPVDDFTDRAIPNFYASALPGTPEYLHHRNRELLVSVMTQAGFAQHVGEWWHFSIGDQMWAHALGAAYALYGRIPFAAIGAPAPTG</sequence>
<gene>
    <name evidence="9" type="primary">ddpX</name>
    <name evidence="11" type="ORF">AFERRID_16970</name>
</gene>
<keyword evidence="8 10" id="KW-0961">Cell wall biogenesis/degradation</keyword>